<evidence type="ECO:0000256" key="11">
    <source>
        <dbReference type="ARBA" id="ARBA00023027"/>
    </source>
</evidence>
<dbReference type="PANTHER" id="PTHR11435:SF1">
    <property type="entry name" value="NADH-UBIQUINONE OXIDOREDUCTASE CHAIN 6"/>
    <property type="match status" value="1"/>
</dbReference>
<dbReference type="AlphaFoldDB" id="Q66SY2"/>
<keyword evidence="6 15" id="KW-0679">Respiratory chain</keyword>
<comment type="function">
    <text evidence="15">Core subunit of the mitochondrial membrane respiratory chain NADH dehydrogenase (Complex I) which catalyzes electron transfer from NADH through the respiratory chain, using ubiquinone as an electron acceptor. Essential for the catalytic activity and assembly of complex I.</text>
</comment>
<name>Q66SY2_RHIFL</name>
<evidence type="ECO:0000256" key="15">
    <source>
        <dbReference type="RuleBase" id="RU004430"/>
    </source>
</evidence>
<evidence type="ECO:0000256" key="8">
    <source>
        <dbReference type="ARBA" id="ARBA00022967"/>
    </source>
</evidence>
<keyword evidence="10 15" id="KW-1133">Transmembrane helix</keyword>
<comment type="similarity">
    <text evidence="2 15">Belongs to the complex I subunit 6 family.</text>
</comment>
<evidence type="ECO:0000256" key="16">
    <source>
        <dbReference type="SAM" id="SignalP"/>
    </source>
</evidence>
<dbReference type="InterPro" id="IPR001457">
    <property type="entry name" value="NADH_UbQ/plastoQ_OxRdtase_su6"/>
</dbReference>
<dbReference type="InterPro" id="IPR050269">
    <property type="entry name" value="ComplexI_Subunit6"/>
</dbReference>
<evidence type="ECO:0000256" key="12">
    <source>
        <dbReference type="ARBA" id="ARBA00023128"/>
    </source>
</evidence>
<dbReference type="InterPro" id="IPR042106">
    <property type="entry name" value="Nuo/plastoQ_OxRdtase_6_NuoJ"/>
</dbReference>
<evidence type="ECO:0000256" key="9">
    <source>
        <dbReference type="ARBA" id="ARBA00022982"/>
    </source>
</evidence>
<dbReference type="Pfam" id="PF00499">
    <property type="entry name" value="Oxidored_q3"/>
    <property type="match status" value="1"/>
</dbReference>
<comment type="catalytic activity">
    <reaction evidence="14 15">
        <text>a ubiquinone + NADH + 5 H(+)(in) = a ubiquinol + NAD(+) + 4 H(+)(out)</text>
        <dbReference type="Rhea" id="RHEA:29091"/>
        <dbReference type="Rhea" id="RHEA-COMP:9565"/>
        <dbReference type="Rhea" id="RHEA-COMP:9566"/>
        <dbReference type="ChEBI" id="CHEBI:15378"/>
        <dbReference type="ChEBI" id="CHEBI:16389"/>
        <dbReference type="ChEBI" id="CHEBI:17976"/>
        <dbReference type="ChEBI" id="CHEBI:57540"/>
        <dbReference type="ChEBI" id="CHEBI:57945"/>
        <dbReference type="EC" id="7.1.1.2"/>
    </reaction>
</comment>
<keyword evidence="15" id="KW-0830">Ubiquinone</keyword>
<proteinExistence type="inferred from homology"/>
<comment type="subcellular location">
    <subcellularLocation>
        <location evidence="1 15">Mitochondrion membrane</location>
        <topology evidence="1 15">Multi-pass membrane protein</topology>
    </subcellularLocation>
</comment>
<evidence type="ECO:0000256" key="3">
    <source>
        <dbReference type="ARBA" id="ARBA00012944"/>
    </source>
</evidence>
<gene>
    <name evidence="17" type="primary">nad6</name>
</gene>
<keyword evidence="5 15" id="KW-0813">Transport</keyword>
<keyword evidence="13 15" id="KW-0472">Membrane</keyword>
<dbReference type="GO" id="GO:0008137">
    <property type="term" value="F:NADH dehydrogenase (ubiquinone) activity"/>
    <property type="evidence" value="ECO:0007669"/>
    <property type="project" value="UniProtKB-UniRule"/>
</dbReference>
<feature type="transmembrane region" description="Helical" evidence="15">
    <location>
        <begin position="45"/>
        <end position="69"/>
    </location>
</feature>
<protein>
    <recommendedName>
        <fullName evidence="4 15">NADH-ubiquinone oxidoreductase chain 6</fullName>
        <ecNumber evidence="3 15">7.1.1.2</ecNumber>
    </recommendedName>
</protein>
<dbReference type="Gene3D" id="1.20.120.1200">
    <property type="entry name" value="NADH-ubiquinone/plastoquinone oxidoreductase chain 6, subunit NuoJ"/>
    <property type="match status" value="1"/>
</dbReference>
<keyword evidence="9 15" id="KW-0249">Electron transport</keyword>
<evidence type="ECO:0000256" key="5">
    <source>
        <dbReference type="ARBA" id="ARBA00022448"/>
    </source>
</evidence>
<keyword evidence="8 15" id="KW-1278">Translocase</keyword>
<evidence type="ECO:0000256" key="7">
    <source>
        <dbReference type="ARBA" id="ARBA00022692"/>
    </source>
</evidence>
<evidence type="ECO:0000313" key="17">
    <source>
        <dbReference type="EMBL" id="AAT08502.1"/>
    </source>
</evidence>
<evidence type="ECO:0000256" key="6">
    <source>
        <dbReference type="ARBA" id="ARBA00022660"/>
    </source>
</evidence>
<evidence type="ECO:0000256" key="14">
    <source>
        <dbReference type="ARBA" id="ARBA00049551"/>
    </source>
</evidence>
<evidence type="ECO:0000256" key="13">
    <source>
        <dbReference type="ARBA" id="ARBA00023136"/>
    </source>
</evidence>
<evidence type="ECO:0000256" key="4">
    <source>
        <dbReference type="ARBA" id="ARBA00021095"/>
    </source>
</evidence>
<dbReference type="EC" id="7.1.1.2" evidence="3 15"/>
<dbReference type="PANTHER" id="PTHR11435">
    <property type="entry name" value="NADH UBIQUINONE OXIDOREDUCTASE SUBUNIT ND6"/>
    <property type="match status" value="1"/>
</dbReference>
<feature type="non-terminal residue" evidence="17">
    <location>
        <position position="170"/>
    </location>
</feature>
<reference evidence="17" key="1">
    <citation type="journal article" date="2004" name="Mol. Phylogenet. Evol.">
        <title>Phylogenetic relationships among amphisbaenian reptiles based on complete mitochondrial genomic sequences.</title>
        <authorList>
            <person name="Macey J.R."/>
            <person name="Papenfuss T.J."/>
            <person name="Kuehl J.V."/>
            <person name="Fourcade H.M."/>
            <person name="Boore J.L."/>
        </authorList>
    </citation>
    <scope>NUCLEOTIDE SEQUENCE</scope>
</reference>
<evidence type="ECO:0000256" key="1">
    <source>
        <dbReference type="ARBA" id="ARBA00004225"/>
    </source>
</evidence>
<feature type="signal peptide" evidence="16">
    <location>
        <begin position="1"/>
        <end position="21"/>
    </location>
</feature>
<feature type="transmembrane region" description="Helical" evidence="15">
    <location>
        <begin position="81"/>
        <end position="105"/>
    </location>
</feature>
<keyword evidence="7 15" id="KW-0812">Transmembrane</keyword>
<geneLocation type="mitochondrion" evidence="17"/>
<evidence type="ECO:0000256" key="10">
    <source>
        <dbReference type="ARBA" id="ARBA00022989"/>
    </source>
</evidence>
<keyword evidence="16" id="KW-0732">Signal</keyword>
<evidence type="ECO:0000256" key="2">
    <source>
        <dbReference type="ARBA" id="ARBA00005698"/>
    </source>
</evidence>
<keyword evidence="12 15" id="KW-0496">Mitochondrion</keyword>
<feature type="chain" id="PRO_5004268784" description="NADH-ubiquinone oxidoreductase chain 6" evidence="16">
    <location>
        <begin position="22"/>
        <end position="170"/>
    </location>
</feature>
<sequence>MMYLVLLLGICLLIGLVSVSSHPAPIFGTFGLVFSAGCGCGILVWFGLTFISLVLFLVYLGGMLVVFAYSVALASDPYPGAWVDLVVGGCVVGYLVVAAMFWLVLDYVELVVLGGQGFGCYHGVDFIGVPLLFSSGGMGLLLAGWGLFLALFVVLELTGGTWCYGGVREG</sequence>
<dbReference type="GO" id="GO:0031966">
    <property type="term" value="C:mitochondrial membrane"/>
    <property type="evidence" value="ECO:0007669"/>
    <property type="project" value="UniProtKB-SubCell"/>
</dbReference>
<accession>Q66SY2</accession>
<keyword evidence="11 15" id="KW-0520">NAD</keyword>
<organism evidence="17">
    <name type="scientific">Rhineura floridana</name>
    <name type="common">Florida worm lizard</name>
    <name type="synonym">Lepidosternon floridanum</name>
    <dbReference type="NCBI Taxonomy" id="261503"/>
    <lineage>
        <taxon>Eukaryota</taxon>
        <taxon>Metazoa</taxon>
        <taxon>Chordata</taxon>
        <taxon>Craniata</taxon>
        <taxon>Vertebrata</taxon>
        <taxon>Euteleostomi</taxon>
        <taxon>Lepidosauria</taxon>
        <taxon>Squamata</taxon>
        <taxon>Bifurcata</taxon>
        <taxon>Unidentata</taxon>
        <taxon>Episquamata</taxon>
        <taxon>Laterata</taxon>
        <taxon>Lacertibaenia</taxon>
        <taxon>Amphisbaenia</taxon>
        <taxon>Rhineuridae</taxon>
        <taxon>Rhineura</taxon>
    </lineage>
</organism>
<dbReference type="EMBL" id="AY605473">
    <property type="protein sequence ID" value="AAT08502.1"/>
    <property type="molecule type" value="Genomic_DNA"/>
</dbReference>
<feature type="transmembrane region" description="Helical" evidence="15">
    <location>
        <begin position="131"/>
        <end position="155"/>
    </location>
</feature>